<evidence type="ECO:0000256" key="3">
    <source>
        <dbReference type="ARBA" id="ARBA00022692"/>
    </source>
</evidence>
<keyword evidence="6" id="KW-0472">Membrane</keyword>
<dbReference type="Gene3D" id="1.10.510.10">
    <property type="entry name" value="Transferase(Phosphotransferase) domain 1"/>
    <property type="match status" value="1"/>
</dbReference>
<comment type="subcellular location">
    <subcellularLocation>
        <location evidence="1">Membrane</location>
    </subcellularLocation>
</comment>
<evidence type="ECO:0000256" key="2">
    <source>
        <dbReference type="ARBA" id="ARBA00022614"/>
    </source>
</evidence>
<proteinExistence type="predicted"/>
<keyword evidence="3" id="KW-0812">Transmembrane</keyword>
<dbReference type="AlphaFoldDB" id="A0AAV0MBS9"/>
<keyword evidence="5" id="KW-1133">Transmembrane helix</keyword>
<dbReference type="Proteomes" id="UP001154282">
    <property type="component" value="Unassembled WGS sequence"/>
</dbReference>
<dbReference type="GO" id="GO:0005524">
    <property type="term" value="F:ATP binding"/>
    <property type="evidence" value="ECO:0007669"/>
    <property type="project" value="InterPro"/>
</dbReference>
<feature type="domain" description="Protein kinase" evidence="7">
    <location>
        <begin position="4"/>
        <end position="130"/>
    </location>
</feature>
<dbReference type="PANTHER" id="PTHR27008">
    <property type="entry name" value="OS04G0122200 PROTEIN"/>
    <property type="match status" value="1"/>
</dbReference>
<dbReference type="GO" id="GO:0016020">
    <property type="term" value="C:membrane"/>
    <property type="evidence" value="ECO:0007669"/>
    <property type="project" value="UniProtKB-SubCell"/>
</dbReference>
<evidence type="ECO:0000256" key="1">
    <source>
        <dbReference type="ARBA" id="ARBA00004370"/>
    </source>
</evidence>
<dbReference type="PANTHER" id="PTHR27008:SF596">
    <property type="entry name" value="OS02G0215500 PROTEIN"/>
    <property type="match status" value="1"/>
</dbReference>
<evidence type="ECO:0000256" key="6">
    <source>
        <dbReference type="ARBA" id="ARBA00023136"/>
    </source>
</evidence>
<comment type="caution">
    <text evidence="8">The sequence shown here is derived from an EMBL/GenBank/DDBJ whole genome shotgun (WGS) entry which is preliminary data.</text>
</comment>
<dbReference type="Pfam" id="PF07714">
    <property type="entry name" value="PK_Tyr_Ser-Thr"/>
    <property type="match status" value="1"/>
</dbReference>
<evidence type="ECO:0000256" key="5">
    <source>
        <dbReference type="ARBA" id="ARBA00022989"/>
    </source>
</evidence>
<protein>
    <recommendedName>
        <fullName evidence="7">Protein kinase domain-containing protein</fullName>
    </recommendedName>
</protein>
<feature type="non-terminal residue" evidence="8">
    <location>
        <position position="1"/>
    </location>
</feature>
<accession>A0AAV0MBS9</accession>
<keyword evidence="9" id="KW-1185">Reference proteome</keyword>
<sequence length="130" mass="14502">TDGFSSANLVGVGSFGSVYKEVFDDEKGITIVVKVFNLQQCQVLKSIRHKNLVRIVTMCSSVGYRGNEFKALVYKFLANGSLEEWLHPLRSIDELEPPKSLNFLQRLSVAIDVASVLDTFITNMELLCSL</sequence>
<gene>
    <name evidence="8" type="ORF">LITE_LOCUS27785</name>
</gene>
<dbReference type="InterPro" id="IPR000719">
    <property type="entry name" value="Prot_kinase_dom"/>
</dbReference>
<keyword evidence="2" id="KW-0433">Leucine-rich repeat</keyword>
<reference evidence="8" key="1">
    <citation type="submission" date="2022-08" db="EMBL/GenBank/DDBJ databases">
        <authorList>
            <person name="Gutierrez-Valencia J."/>
        </authorList>
    </citation>
    <scope>NUCLEOTIDE SEQUENCE</scope>
</reference>
<dbReference type="GO" id="GO:0004672">
    <property type="term" value="F:protein kinase activity"/>
    <property type="evidence" value="ECO:0007669"/>
    <property type="project" value="InterPro"/>
</dbReference>
<organism evidence="8 9">
    <name type="scientific">Linum tenue</name>
    <dbReference type="NCBI Taxonomy" id="586396"/>
    <lineage>
        <taxon>Eukaryota</taxon>
        <taxon>Viridiplantae</taxon>
        <taxon>Streptophyta</taxon>
        <taxon>Embryophyta</taxon>
        <taxon>Tracheophyta</taxon>
        <taxon>Spermatophyta</taxon>
        <taxon>Magnoliopsida</taxon>
        <taxon>eudicotyledons</taxon>
        <taxon>Gunneridae</taxon>
        <taxon>Pentapetalae</taxon>
        <taxon>rosids</taxon>
        <taxon>fabids</taxon>
        <taxon>Malpighiales</taxon>
        <taxon>Linaceae</taxon>
        <taxon>Linum</taxon>
    </lineage>
</organism>
<evidence type="ECO:0000313" key="9">
    <source>
        <dbReference type="Proteomes" id="UP001154282"/>
    </source>
</evidence>
<dbReference type="PROSITE" id="PS50011">
    <property type="entry name" value="PROTEIN_KINASE_DOM"/>
    <property type="match status" value="1"/>
</dbReference>
<dbReference type="InterPro" id="IPR051809">
    <property type="entry name" value="Plant_receptor-like_S/T_kinase"/>
</dbReference>
<dbReference type="InterPro" id="IPR011009">
    <property type="entry name" value="Kinase-like_dom_sf"/>
</dbReference>
<evidence type="ECO:0000256" key="4">
    <source>
        <dbReference type="ARBA" id="ARBA00022737"/>
    </source>
</evidence>
<evidence type="ECO:0000259" key="7">
    <source>
        <dbReference type="PROSITE" id="PS50011"/>
    </source>
</evidence>
<evidence type="ECO:0000313" key="8">
    <source>
        <dbReference type="EMBL" id="CAI0443703.1"/>
    </source>
</evidence>
<keyword evidence="4" id="KW-0677">Repeat</keyword>
<name>A0AAV0MBS9_9ROSI</name>
<dbReference type="EMBL" id="CAMGYJ010000007">
    <property type="protein sequence ID" value="CAI0443703.1"/>
    <property type="molecule type" value="Genomic_DNA"/>
</dbReference>
<dbReference type="SUPFAM" id="SSF56112">
    <property type="entry name" value="Protein kinase-like (PK-like)"/>
    <property type="match status" value="1"/>
</dbReference>
<dbReference type="InterPro" id="IPR001245">
    <property type="entry name" value="Ser-Thr/Tyr_kinase_cat_dom"/>
</dbReference>